<dbReference type="SUPFAM" id="SSF52266">
    <property type="entry name" value="SGNH hydrolase"/>
    <property type="match status" value="1"/>
</dbReference>
<dbReference type="GeneID" id="110242653"/>
<name>A0A913XGD1_EXADI</name>
<evidence type="ECO:0000313" key="2">
    <source>
        <dbReference type="EnsemblMetazoa" id="XP_020904325.1"/>
    </source>
</evidence>
<dbReference type="KEGG" id="epa:110242653"/>
<evidence type="ECO:0000313" key="3">
    <source>
        <dbReference type="Proteomes" id="UP000887567"/>
    </source>
</evidence>
<dbReference type="InterPro" id="IPR001304">
    <property type="entry name" value="C-type_lectin-like"/>
</dbReference>
<dbReference type="Proteomes" id="UP000887567">
    <property type="component" value="Unplaced"/>
</dbReference>
<dbReference type="AlphaFoldDB" id="A0A913XGD1"/>
<reference evidence="2" key="1">
    <citation type="submission" date="2022-11" db="UniProtKB">
        <authorList>
            <consortium name="EnsemblMetazoa"/>
        </authorList>
    </citation>
    <scope>IDENTIFICATION</scope>
</reference>
<dbReference type="Gene3D" id="3.10.100.10">
    <property type="entry name" value="Mannose-Binding Protein A, subunit A"/>
    <property type="match status" value="1"/>
</dbReference>
<dbReference type="PANTHER" id="PTHR30383">
    <property type="entry name" value="THIOESTERASE 1/PROTEASE 1/LYSOPHOSPHOLIPASE L1"/>
    <property type="match status" value="1"/>
</dbReference>
<dbReference type="RefSeq" id="XP_020904325.1">
    <property type="nucleotide sequence ID" value="XM_021048666.2"/>
</dbReference>
<dbReference type="InterPro" id="IPR051532">
    <property type="entry name" value="Ester_Hydrolysis_Enzymes"/>
</dbReference>
<dbReference type="InterPro" id="IPR036514">
    <property type="entry name" value="SGNH_hydro_sf"/>
</dbReference>
<keyword evidence="3" id="KW-1185">Reference proteome</keyword>
<dbReference type="EnsemblMetazoa" id="XM_021048666.2">
    <property type="protein sequence ID" value="XP_020904325.1"/>
    <property type="gene ID" value="LOC110242653"/>
</dbReference>
<dbReference type="OrthoDB" id="408760at2759"/>
<protein>
    <recommendedName>
        <fullName evidence="1">C-type lectin domain-containing protein</fullName>
    </recommendedName>
</protein>
<dbReference type="PROSITE" id="PS50041">
    <property type="entry name" value="C_TYPE_LECTIN_2"/>
    <property type="match status" value="1"/>
</dbReference>
<evidence type="ECO:0000259" key="1">
    <source>
        <dbReference type="PROSITE" id="PS50041"/>
    </source>
</evidence>
<dbReference type="Pfam" id="PF00059">
    <property type="entry name" value="Lectin_C"/>
    <property type="match status" value="1"/>
</dbReference>
<dbReference type="CDD" id="cd00229">
    <property type="entry name" value="SGNH_hydrolase"/>
    <property type="match status" value="1"/>
</dbReference>
<feature type="domain" description="C-type lectin" evidence="1">
    <location>
        <begin position="1"/>
        <end position="88"/>
    </location>
</feature>
<accession>A0A913XGD1</accession>
<dbReference type="InterPro" id="IPR016186">
    <property type="entry name" value="C-type_lectin-like/link_sf"/>
</dbReference>
<sequence>MLAMPKTEEQLGFLRSHLRDRGLLGREFHIGLHKRGHTWRWSDHNEVNMDSNFNDLYGEDSNDVNCGVFFKGHIRSSKCSKARSYICEIKRGMEAVRILAFGDSLTRGYYGGGKEHHPYTEKLEFLLNTDSHKCFIVDNQGKDKEFAADMTKRLNKYLQKAPSWYKWIIILGGTNDIVHDKRPPLEKNWDRVVHDVIMAHQTAHKYGFNTIVVTIPEIDCEQTPKSDCRRMHKERLYVNERLRHYAMETSAAVLSDLAWLLPRYALEAEKRLYFWESGLHMKPRGYDKMAEIIYKDIVRNMK</sequence>
<dbReference type="Pfam" id="PF13472">
    <property type="entry name" value="Lipase_GDSL_2"/>
    <property type="match status" value="1"/>
</dbReference>
<dbReference type="Gene3D" id="3.40.50.1110">
    <property type="entry name" value="SGNH hydrolase"/>
    <property type="match status" value="1"/>
</dbReference>
<dbReference type="InterPro" id="IPR013830">
    <property type="entry name" value="SGNH_hydro"/>
</dbReference>
<dbReference type="GO" id="GO:0004622">
    <property type="term" value="F:phosphatidylcholine lysophospholipase activity"/>
    <property type="evidence" value="ECO:0007669"/>
    <property type="project" value="TreeGrafter"/>
</dbReference>
<dbReference type="PANTHER" id="PTHR30383:SF5">
    <property type="entry name" value="SGNH HYDROLASE-TYPE ESTERASE DOMAIN-CONTAINING PROTEIN"/>
    <property type="match status" value="1"/>
</dbReference>
<dbReference type="SUPFAM" id="SSF56436">
    <property type="entry name" value="C-type lectin-like"/>
    <property type="match status" value="1"/>
</dbReference>
<organism evidence="2 3">
    <name type="scientific">Exaiptasia diaphana</name>
    <name type="common">Tropical sea anemone</name>
    <name type="synonym">Aiptasia pulchella</name>
    <dbReference type="NCBI Taxonomy" id="2652724"/>
    <lineage>
        <taxon>Eukaryota</taxon>
        <taxon>Metazoa</taxon>
        <taxon>Cnidaria</taxon>
        <taxon>Anthozoa</taxon>
        <taxon>Hexacorallia</taxon>
        <taxon>Actiniaria</taxon>
        <taxon>Aiptasiidae</taxon>
        <taxon>Exaiptasia</taxon>
    </lineage>
</organism>
<dbReference type="CDD" id="cd00037">
    <property type="entry name" value="CLECT"/>
    <property type="match status" value="1"/>
</dbReference>
<proteinExistence type="predicted"/>
<dbReference type="InterPro" id="IPR016187">
    <property type="entry name" value="CTDL_fold"/>
</dbReference>